<proteinExistence type="predicted"/>
<dbReference type="Pfam" id="PF13416">
    <property type="entry name" value="SBP_bac_8"/>
    <property type="match status" value="1"/>
</dbReference>
<gene>
    <name evidence="2" type="ORF">SAMN04487969_12616</name>
</gene>
<dbReference type="Proteomes" id="UP000183410">
    <property type="component" value="Unassembled WGS sequence"/>
</dbReference>
<dbReference type="PANTHER" id="PTHR43649:SF32">
    <property type="entry name" value="SUGAR BINDING SECRETED PROTEIN"/>
    <property type="match status" value="1"/>
</dbReference>
<keyword evidence="3" id="KW-1185">Reference proteome</keyword>
<dbReference type="AlphaFoldDB" id="A0A1I2HUM7"/>
<accession>A0A1I2HUM7</accession>
<organism evidence="2 3">
    <name type="scientific">Paenibacillus algorifonticola</name>
    <dbReference type="NCBI Taxonomy" id="684063"/>
    <lineage>
        <taxon>Bacteria</taxon>
        <taxon>Bacillati</taxon>
        <taxon>Bacillota</taxon>
        <taxon>Bacilli</taxon>
        <taxon>Bacillales</taxon>
        <taxon>Paenibacillaceae</taxon>
        <taxon>Paenibacillus</taxon>
    </lineage>
</organism>
<dbReference type="PROSITE" id="PS51257">
    <property type="entry name" value="PROKAR_LIPOPROTEIN"/>
    <property type="match status" value="1"/>
</dbReference>
<dbReference type="SUPFAM" id="SSF53850">
    <property type="entry name" value="Periplasmic binding protein-like II"/>
    <property type="match status" value="1"/>
</dbReference>
<evidence type="ECO:0000256" key="1">
    <source>
        <dbReference type="SAM" id="SignalP"/>
    </source>
</evidence>
<name>A0A1I2HUM7_9BACL</name>
<dbReference type="EMBL" id="FONN01000026">
    <property type="protein sequence ID" value="SFF32446.1"/>
    <property type="molecule type" value="Genomic_DNA"/>
</dbReference>
<evidence type="ECO:0000313" key="3">
    <source>
        <dbReference type="Proteomes" id="UP000183410"/>
    </source>
</evidence>
<dbReference type="PANTHER" id="PTHR43649">
    <property type="entry name" value="ARABINOSE-BINDING PROTEIN-RELATED"/>
    <property type="match status" value="1"/>
</dbReference>
<sequence>MRMKRPFIMLLAAGLLAGSLAACSSSNDPSSSDTSENANTPVKLTYWNTNGPGLDGLIKQYQEENKNITLDVQIDEANHKQNLLTALSAGSGAPDIVILTVDDIPQFKKEDYFYNLKDFGADALQKDYLDSRWKQGTSADGSFIFGIPTDSGPMAMMYRTQLFEQAGLPTDREEVSKLAATWDDYFKLGETIKEKTGKPLTTDAFFGAFLPKIQQGGEFTFFDKDGNLTMDTNPAVKEAWDFSAKLAQVGLTAQQPDFSNDWKVGLDTGDFATMFAPPWMLGLVKQNAPNAKGKWDIAMMPGGSANWGGSFLLIPKQSKHAKEAYAFIKWILAPEQQLSVYESNGNFPSTPGVYKDEGFTSKKDNFFNGAPVGEIYPKAAEQVTLMDSINNWSAITNEIGQQLPNVEKGADPERTWTELVSKVKSTLAR</sequence>
<feature type="chain" id="PRO_5038442816" evidence="1">
    <location>
        <begin position="22"/>
        <end position="429"/>
    </location>
</feature>
<evidence type="ECO:0000313" key="2">
    <source>
        <dbReference type="EMBL" id="SFF32446.1"/>
    </source>
</evidence>
<keyword evidence="1" id="KW-0732">Signal</keyword>
<dbReference type="Gene3D" id="3.40.190.10">
    <property type="entry name" value="Periplasmic binding protein-like II"/>
    <property type="match status" value="1"/>
</dbReference>
<dbReference type="RefSeq" id="WP_046233991.1">
    <property type="nucleotide sequence ID" value="NZ_FONN01000026.1"/>
</dbReference>
<feature type="signal peptide" evidence="1">
    <location>
        <begin position="1"/>
        <end position="21"/>
    </location>
</feature>
<protein>
    <submittedName>
        <fullName evidence="2">Cellobiose transport system substrate-binding protein</fullName>
    </submittedName>
</protein>
<reference evidence="3" key="1">
    <citation type="submission" date="2016-10" db="EMBL/GenBank/DDBJ databases">
        <authorList>
            <person name="Varghese N."/>
            <person name="Submissions S."/>
        </authorList>
    </citation>
    <scope>NUCLEOTIDE SEQUENCE [LARGE SCALE GENOMIC DNA]</scope>
    <source>
        <strain evidence="3">CGMCC 1.10223</strain>
    </source>
</reference>
<dbReference type="InterPro" id="IPR050490">
    <property type="entry name" value="Bact_solute-bd_prot1"/>
</dbReference>
<dbReference type="InterPro" id="IPR006059">
    <property type="entry name" value="SBP"/>
</dbReference>